<evidence type="ECO:0008006" key="11">
    <source>
        <dbReference type="Google" id="ProtNLM"/>
    </source>
</evidence>
<feature type="region of interest" description="Disordered" evidence="8">
    <location>
        <begin position="1"/>
        <end position="42"/>
    </location>
</feature>
<keyword evidence="6" id="KW-0539">Nucleus</keyword>
<dbReference type="InterPro" id="IPR012423">
    <property type="entry name" value="Eaf7/MRGBP"/>
</dbReference>
<organism evidence="9 10">
    <name type="scientific">Penicillium alfredii</name>
    <dbReference type="NCBI Taxonomy" id="1506179"/>
    <lineage>
        <taxon>Eukaryota</taxon>
        <taxon>Fungi</taxon>
        <taxon>Dikarya</taxon>
        <taxon>Ascomycota</taxon>
        <taxon>Pezizomycotina</taxon>
        <taxon>Eurotiomycetes</taxon>
        <taxon>Eurotiomycetidae</taxon>
        <taxon>Eurotiales</taxon>
        <taxon>Aspergillaceae</taxon>
        <taxon>Penicillium</taxon>
    </lineage>
</organism>
<dbReference type="RefSeq" id="XP_056509771.1">
    <property type="nucleotide sequence ID" value="XM_056656971.1"/>
</dbReference>
<evidence type="ECO:0000256" key="3">
    <source>
        <dbReference type="ARBA" id="ARBA00022853"/>
    </source>
</evidence>
<evidence type="ECO:0000256" key="8">
    <source>
        <dbReference type="SAM" id="MobiDB-lite"/>
    </source>
</evidence>
<evidence type="ECO:0000256" key="4">
    <source>
        <dbReference type="ARBA" id="ARBA00023015"/>
    </source>
</evidence>
<evidence type="ECO:0000256" key="5">
    <source>
        <dbReference type="ARBA" id="ARBA00023163"/>
    </source>
</evidence>
<proteinExistence type="inferred from homology"/>
<feature type="compositionally biased region" description="Polar residues" evidence="8">
    <location>
        <begin position="12"/>
        <end position="36"/>
    </location>
</feature>
<dbReference type="GO" id="GO:0006357">
    <property type="term" value="P:regulation of transcription by RNA polymerase II"/>
    <property type="evidence" value="ECO:0007669"/>
    <property type="project" value="TreeGrafter"/>
</dbReference>
<keyword evidence="4" id="KW-0805">Transcription regulation</keyword>
<dbReference type="AlphaFoldDB" id="A0A9W9K3C2"/>
<evidence type="ECO:0000313" key="10">
    <source>
        <dbReference type="Proteomes" id="UP001141434"/>
    </source>
</evidence>
<accession>A0A9W9K3C2</accession>
<sequence length="303" mass="33070">MPPRKKAKRAHSTTPQGDTTAQSSANTPGSSDSTGKPDTEYDLVADPWTDEQETALLKAIIKWKPVANGPRPIEGMHKHFRMLAISDWLKSQGYAPSTAEHMRIPGIWKKLGTLYNLEALDEREDSVITDTNEDSDGPSEMYCPFELPYDEYGDMMFDRRLAREGSSSPISHPAESRRGSTVADTDEPRSSPAPSRGRKSTRGARPPPTRGTRSTRLQVEIGAGSQGKPSDEDGDSGEDTGANDEAEEEGEEGTDGARDSEGDDEDEGEKGGSRSTRAQTSRTKQKDKKPSTGTGTRRTGRRR</sequence>
<evidence type="ECO:0000313" key="9">
    <source>
        <dbReference type="EMBL" id="KAJ5091573.1"/>
    </source>
</evidence>
<dbReference type="GO" id="GO:0006325">
    <property type="term" value="P:chromatin organization"/>
    <property type="evidence" value="ECO:0007669"/>
    <property type="project" value="UniProtKB-KW"/>
</dbReference>
<feature type="region of interest" description="Disordered" evidence="8">
    <location>
        <begin position="164"/>
        <end position="303"/>
    </location>
</feature>
<feature type="compositionally biased region" description="Basic residues" evidence="8">
    <location>
        <begin position="1"/>
        <end position="11"/>
    </location>
</feature>
<comment type="function">
    <text evidence="7">Component of the NuA4 histone acetyltransferase complex which is involved in transcriptional activation of selected genes principally by acetylation of nucleosomal histone H4 and H2A. The NuA4 complex is also involved in DNA repair.</text>
</comment>
<protein>
    <recommendedName>
        <fullName evidence="11">Chromatin modification-related protein EAF7</fullName>
    </recommendedName>
</protein>
<name>A0A9W9K3C2_9EURO</name>
<evidence type="ECO:0000256" key="1">
    <source>
        <dbReference type="ARBA" id="ARBA00004123"/>
    </source>
</evidence>
<reference evidence="9" key="1">
    <citation type="submission" date="2022-11" db="EMBL/GenBank/DDBJ databases">
        <authorList>
            <person name="Petersen C."/>
        </authorList>
    </citation>
    <scope>NUCLEOTIDE SEQUENCE</scope>
    <source>
        <strain evidence="9">IBT 34128</strain>
    </source>
</reference>
<dbReference type="GeneID" id="81396140"/>
<keyword evidence="10" id="KW-1185">Reference proteome</keyword>
<dbReference type="Proteomes" id="UP001141434">
    <property type="component" value="Unassembled WGS sequence"/>
</dbReference>
<comment type="caution">
    <text evidence="9">The sequence shown here is derived from an EMBL/GenBank/DDBJ whole genome shotgun (WGS) entry which is preliminary data.</text>
</comment>
<evidence type="ECO:0000256" key="7">
    <source>
        <dbReference type="ARBA" id="ARBA00025178"/>
    </source>
</evidence>
<dbReference type="EMBL" id="JAPMSZ010000009">
    <property type="protein sequence ID" value="KAJ5091573.1"/>
    <property type="molecule type" value="Genomic_DNA"/>
</dbReference>
<feature type="compositionally biased region" description="Acidic residues" evidence="8">
    <location>
        <begin position="232"/>
        <end position="254"/>
    </location>
</feature>
<comment type="subcellular location">
    <subcellularLocation>
        <location evidence="1">Nucleus</location>
    </subcellularLocation>
</comment>
<dbReference type="Pfam" id="PF07904">
    <property type="entry name" value="Eaf7"/>
    <property type="match status" value="1"/>
</dbReference>
<dbReference type="PANTHER" id="PTHR13581">
    <property type="entry name" value="MRG-BINDING PROTEIN"/>
    <property type="match status" value="1"/>
</dbReference>
<comment type="similarity">
    <text evidence="2">Belongs to the EAF7 family.</text>
</comment>
<dbReference type="GO" id="GO:0005634">
    <property type="term" value="C:nucleus"/>
    <property type="evidence" value="ECO:0007669"/>
    <property type="project" value="UniProtKB-SubCell"/>
</dbReference>
<evidence type="ECO:0000256" key="2">
    <source>
        <dbReference type="ARBA" id="ARBA00007117"/>
    </source>
</evidence>
<gene>
    <name evidence="9" type="ORF">NUU61_006443</name>
</gene>
<reference evidence="9" key="2">
    <citation type="journal article" date="2023" name="IMA Fungus">
        <title>Comparative genomic study of the Penicillium genus elucidates a diverse pangenome and 15 lateral gene transfer events.</title>
        <authorList>
            <person name="Petersen C."/>
            <person name="Sorensen T."/>
            <person name="Nielsen M.R."/>
            <person name="Sondergaard T.E."/>
            <person name="Sorensen J.L."/>
            <person name="Fitzpatrick D.A."/>
            <person name="Frisvad J.C."/>
            <person name="Nielsen K.L."/>
        </authorList>
    </citation>
    <scope>NUCLEOTIDE SEQUENCE</scope>
    <source>
        <strain evidence="9">IBT 34128</strain>
    </source>
</reference>
<dbReference type="GO" id="GO:0035267">
    <property type="term" value="C:NuA4 histone acetyltransferase complex"/>
    <property type="evidence" value="ECO:0007669"/>
    <property type="project" value="TreeGrafter"/>
</dbReference>
<keyword evidence="3" id="KW-0156">Chromatin regulator</keyword>
<evidence type="ECO:0000256" key="6">
    <source>
        <dbReference type="ARBA" id="ARBA00023242"/>
    </source>
</evidence>
<dbReference type="OrthoDB" id="5595141at2759"/>
<dbReference type="PANTHER" id="PTHR13581:SF5">
    <property type="entry name" value="MRG_MORF4L-BINDING PROTEIN"/>
    <property type="match status" value="1"/>
</dbReference>
<keyword evidence="5" id="KW-0804">Transcription</keyword>